<feature type="domain" description="HTH cro/C1-type" evidence="1">
    <location>
        <begin position="22"/>
        <end position="76"/>
    </location>
</feature>
<keyword evidence="3" id="KW-1185">Reference proteome</keyword>
<dbReference type="PROSITE" id="PS50943">
    <property type="entry name" value="HTH_CROC1"/>
    <property type="match status" value="1"/>
</dbReference>
<dbReference type="CDD" id="cd00093">
    <property type="entry name" value="HTH_XRE"/>
    <property type="match status" value="1"/>
</dbReference>
<dbReference type="SMART" id="SM00530">
    <property type="entry name" value="HTH_XRE"/>
    <property type="match status" value="1"/>
</dbReference>
<dbReference type="InterPro" id="IPR001387">
    <property type="entry name" value="Cro/C1-type_HTH"/>
</dbReference>
<proteinExistence type="predicted"/>
<dbReference type="InterPro" id="IPR010982">
    <property type="entry name" value="Lambda_DNA-bd_dom_sf"/>
</dbReference>
<dbReference type="Pfam" id="PF01381">
    <property type="entry name" value="HTH_3"/>
    <property type="match status" value="1"/>
</dbReference>
<name>A0ABS9XXM7_9ACTN</name>
<dbReference type="SUPFAM" id="SSF47413">
    <property type="entry name" value="lambda repressor-like DNA-binding domains"/>
    <property type="match status" value="1"/>
</dbReference>
<reference evidence="2" key="1">
    <citation type="submission" date="2022-03" db="EMBL/GenBank/DDBJ databases">
        <title>Streptomyces 7R015 and 7R016 isolated from Barleria lupulina in Thailand.</title>
        <authorList>
            <person name="Kanchanasin P."/>
            <person name="Phongsopitanun W."/>
            <person name="Tanasupawat S."/>
        </authorList>
    </citation>
    <scope>NUCLEOTIDE SEQUENCE</scope>
    <source>
        <strain evidence="2">7R016</strain>
    </source>
</reference>
<dbReference type="EMBL" id="JALDAX010000032">
    <property type="protein sequence ID" value="MCI3246352.1"/>
    <property type="molecule type" value="Genomic_DNA"/>
</dbReference>
<dbReference type="RefSeq" id="WP_242713703.1">
    <property type="nucleotide sequence ID" value="NZ_JALDAX010000032.1"/>
</dbReference>
<gene>
    <name evidence="2" type="ORF">MQN93_42340</name>
</gene>
<dbReference type="Proteomes" id="UP001165270">
    <property type="component" value="Unassembled WGS sequence"/>
</dbReference>
<sequence>MTDLVAATAAITNLYKAIGANIAAARQQRGARQSDLADAVGLTRASIANIERGEQRIQVHTLIACAQALNLDPADLISQALEGSTPMADPLPGGQREAALLTRRLVAARDHIDALLTHLKEEQP</sequence>
<evidence type="ECO:0000259" key="1">
    <source>
        <dbReference type="PROSITE" id="PS50943"/>
    </source>
</evidence>
<evidence type="ECO:0000313" key="3">
    <source>
        <dbReference type="Proteomes" id="UP001165270"/>
    </source>
</evidence>
<organism evidence="2 3">
    <name type="scientific">Streptomyces spinosisporus</name>
    <dbReference type="NCBI Taxonomy" id="2927582"/>
    <lineage>
        <taxon>Bacteria</taxon>
        <taxon>Bacillati</taxon>
        <taxon>Actinomycetota</taxon>
        <taxon>Actinomycetes</taxon>
        <taxon>Kitasatosporales</taxon>
        <taxon>Streptomycetaceae</taxon>
        <taxon>Streptomyces</taxon>
    </lineage>
</organism>
<protein>
    <submittedName>
        <fullName evidence="2">Helix-turn-helix domain-containing protein</fullName>
    </submittedName>
</protein>
<dbReference type="Gene3D" id="1.10.260.40">
    <property type="entry name" value="lambda repressor-like DNA-binding domains"/>
    <property type="match status" value="1"/>
</dbReference>
<comment type="caution">
    <text evidence="2">The sequence shown here is derived from an EMBL/GenBank/DDBJ whole genome shotgun (WGS) entry which is preliminary data.</text>
</comment>
<evidence type="ECO:0000313" key="2">
    <source>
        <dbReference type="EMBL" id="MCI3246352.1"/>
    </source>
</evidence>
<accession>A0ABS9XXM7</accession>